<reference evidence="1 2" key="1">
    <citation type="submission" date="2018-09" db="EMBL/GenBank/DDBJ databases">
        <title>whole genome sequence of T. equiperdum IVM-t1 strain.</title>
        <authorList>
            <person name="Suganuma K."/>
        </authorList>
    </citation>
    <scope>NUCLEOTIDE SEQUENCE [LARGE SCALE GENOMIC DNA]</scope>
    <source>
        <strain evidence="1 2">IVM-t1</strain>
    </source>
</reference>
<protein>
    <submittedName>
        <fullName evidence="1">Uncharacterized protein</fullName>
    </submittedName>
</protein>
<evidence type="ECO:0000313" key="1">
    <source>
        <dbReference type="EMBL" id="RHW71536.1"/>
    </source>
</evidence>
<accession>A0A3L6L5X6</accession>
<comment type="caution">
    <text evidence="1">The sequence shown here is derived from an EMBL/GenBank/DDBJ whole genome shotgun (WGS) entry which is preliminary data.</text>
</comment>
<proteinExistence type="predicted"/>
<name>A0A3L6L5X6_9TRYP</name>
<gene>
    <name evidence="1" type="ORF">DPX39_070048200</name>
</gene>
<sequence length="261" mass="28899">MKATEEEAKNGMFYGTAALGGSGTQYSERAQRIRRQEMFFRHLRRLVVPAFAGYGLYVTRPHEGHFIRYLVDRSRHEAFFNEIHSVVAADDGDKPVVANAAAGDGSVASVWARWLPLNSGASGRNGASDANEEDAIRIANRRKLFSSTGASASRGAEGTSPCGWKSLPQRHELSEKLWELRNKTKRHDASVTSDTSGSGEKLLPVRLEFDDWLFFATGALIFTDPLGAVVRRHRFFGICGSLWWSCSFFLIPRASPVLCLS</sequence>
<organism evidence="1 2">
    <name type="scientific">Trypanosoma brucei equiperdum</name>
    <dbReference type="NCBI Taxonomy" id="630700"/>
    <lineage>
        <taxon>Eukaryota</taxon>
        <taxon>Discoba</taxon>
        <taxon>Euglenozoa</taxon>
        <taxon>Kinetoplastea</taxon>
        <taxon>Metakinetoplastina</taxon>
        <taxon>Trypanosomatida</taxon>
        <taxon>Trypanosomatidae</taxon>
        <taxon>Trypanosoma</taxon>
    </lineage>
</organism>
<dbReference type="Proteomes" id="UP000266743">
    <property type="component" value="Chromosome 7"/>
</dbReference>
<dbReference type="EMBL" id="QSBY01000007">
    <property type="protein sequence ID" value="RHW71536.1"/>
    <property type="molecule type" value="Genomic_DNA"/>
</dbReference>
<dbReference type="AlphaFoldDB" id="A0A3L6L5X6"/>
<evidence type="ECO:0000313" key="2">
    <source>
        <dbReference type="Proteomes" id="UP000266743"/>
    </source>
</evidence>